<keyword evidence="2" id="KW-1185">Reference proteome</keyword>
<protein>
    <recommendedName>
        <fullName evidence="3">RNase H type-1 domain-containing protein</fullName>
    </recommendedName>
</protein>
<organism evidence="1 2">
    <name type="scientific">Hibiscus sabdariffa</name>
    <name type="common">roselle</name>
    <dbReference type="NCBI Taxonomy" id="183260"/>
    <lineage>
        <taxon>Eukaryota</taxon>
        <taxon>Viridiplantae</taxon>
        <taxon>Streptophyta</taxon>
        <taxon>Embryophyta</taxon>
        <taxon>Tracheophyta</taxon>
        <taxon>Spermatophyta</taxon>
        <taxon>Magnoliopsida</taxon>
        <taxon>eudicotyledons</taxon>
        <taxon>Gunneridae</taxon>
        <taxon>Pentapetalae</taxon>
        <taxon>rosids</taxon>
        <taxon>malvids</taxon>
        <taxon>Malvales</taxon>
        <taxon>Malvaceae</taxon>
        <taxon>Malvoideae</taxon>
        <taxon>Hibiscus</taxon>
    </lineage>
</organism>
<proteinExistence type="predicted"/>
<reference evidence="1 2" key="1">
    <citation type="journal article" date="2024" name="G3 (Bethesda)">
        <title>Genome assembly of Hibiscus sabdariffa L. provides insights into metabolisms of medicinal natural products.</title>
        <authorList>
            <person name="Kim T."/>
        </authorList>
    </citation>
    <scope>NUCLEOTIDE SEQUENCE [LARGE SCALE GENOMIC DNA]</scope>
    <source>
        <strain evidence="1">TK-2024</strain>
        <tissue evidence="1">Old leaves</tissue>
    </source>
</reference>
<evidence type="ECO:0000313" key="2">
    <source>
        <dbReference type="Proteomes" id="UP001396334"/>
    </source>
</evidence>
<accession>A0ABR2RWW6</accession>
<dbReference type="Proteomes" id="UP001396334">
    <property type="component" value="Unassembled WGS sequence"/>
</dbReference>
<gene>
    <name evidence="1" type="ORF">V6N11_079951</name>
</gene>
<evidence type="ECO:0008006" key="3">
    <source>
        <dbReference type="Google" id="ProtNLM"/>
    </source>
</evidence>
<evidence type="ECO:0000313" key="1">
    <source>
        <dbReference type="EMBL" id="KAK9017472.1"/>
    </source>
</evidence>
<sequence>MLISSLFGSNLFSISTSATRLKSAYHSPPPGYIKLNMDGAFDIAHGAAIGLVAGDNRGRVLGGLAQHTPVLLK</sequence>
<dbReference type="EMBL" id="JBBPBN010000020">
    <property type="protein sequence ID" value="KAK9017472.1"/>
    <property type="molecule type" value="Genomic_DNA"/>
</dbReference>
<comment type="caution">
    <text evidence="1">The sequence shown here is derived from an EMBL/GenBank/DDBJ whole genome shotgun (WGS) entry which is preliminary data.</text>
</comment>
<name>A0ABR2RWW6_9ROSI</name>